<feature type="region of interest" description="Disordered" evidence="1">
    <location>
        <begin position="382"/>
        <end position="406"/>
    </location>
</feature>
<proteinExistence type="predicted"/>
<dbReference type="InterPro" id="IPR000157">
    <property type="entry name" value="TIR_dom"/>
</dbReference>
<feature type="domain" description="TIR" evidence="2">
    <location>
        <begin position="169"/>
        <end position="289"/>
    </location>
</feature>
<dbReference type="OrthoDB" id="10008613at2759"/>
<keyword evidence="4" id="KW-1185">Reference proteome</keyword>
<dbReference type="Proteomes" id="UP000663832">
    <property type="component" value="Unassembled WGS sequence"/>
</dbReference>
<dbReference type="EMBL" id="CAJNOM010000144">
    <property type="protein sequence ID" value="CAF1133056.1"/>
    <property type="molecule type" value="Genomic_DNA"/>
</dbReference>
<accession>A0A814RGX7</accession>
<dbReference type="PANTHER" id="PTHR46270">
    <property type="entry name" value="ARMADILLO-TYPE FOLD-RELATED"/>
    <property type="match status" value="1"/>
</dbReference>
<dbReference type="SUPFAM" id="SSF52200">
    <property type="entry name" value="Toll/Interleukin receptor TIR domain"/>
    <property type="match status" value="1"/>
</dbReference>
<dbReference type="Gene3D" id="3.40.50.10140">
    <property type="entry name" value="Toll/interleukin-1 receptor homology (TIR) domain"/>
    <property type="match status" value="1"/>
</dbReference>
<gene>
    <name evidence="3" type="ORF">QVE165_LOCUS22046</name>
</gene>
<feature type="compositionally biased region" description="Polar residues" evidence="1">
    <location>
        <begin position="1"/>
        <end position="15"/>
    </location>
</feature>
<feature type="region of interest" description="Disordered" evidence="1">
    <location>
        <begin position="137"/>
        <end position="165"/>
    </location>
</feature>
<sequence>MAETISDSPDNKLSMSENNESSNLHEFREMVDVALNLDMSSHTINDDISVDEQNIDEALLSDTCEEQINGSNTVTSVTVSELPSGITDCLNVAAKQLHFLYDSVVSTPSTENGEEVDENRTETAEEISNGVVEQCTEDEETDHYESSSTISKTTTHTTTTSNQPHKRHIMISYNRSSRQTCQRIYDGLVAQNYKVWMDLTDMADDILVSMARAVENSYIVLLCISQKYYESDYCRLEAEYAAENRIKFIPCLMEKSFRAQSWLGIIKGSNVHIDFSESEDFDQSFNELIRQITYVERKLSLQPRRTPAPGPMINPMKLLSMPPQPSVASTFTNDVNSRRFDAIIREYKQSIKKKRHHLTRLKRSELSDLILKIRQELFTETSQVLSDGERSDEEDEKQNNNNNNNNEQYLQQLVTRSLDQNELLLKLVDRLTTPQPMEQNNSQNLNMDGIIKVIIAIMLLWTLNIICHKKE</sequence>
<dbReference type="PANTHER" id="PTHR46270:SF2">
    <property type="entry name" value="TIR DOMAIN-CONTAINING PROTEIN"/>
    <property type="match status" value="1"/>
</dbReference>
<protein>
    <recommendedName>
        <fullName evidence="2">TIR domain-containing protein</fullName>
    </recommendedName>
</protein>
<evidence type="ECO:0000256" key="1">
    <source>
        <dbReference type="SAM" id="MobiDB-lite"/>
    </source>
</evidence>
<reference evidence="3" key="1">
    <citation type="submission" date="2021-02" db="EMBL/GenBank/DDBJ databases">
        <authorList>
            <person name="Nowell W R."/>
        </authorList>
    </citation>
    <scope>NUCLEOTIDE SEQUENCE</scope>
</reference>
<dbReference type="InterPro" id="IPR035897">
    <property type="entry name" value="Toll_tir_struct_dom_sf"/>
</dbReference>
<feature type="compositionally biased region" description="Low complexity" evidence="1">
    <location>
        <begin position="146"/>
        <end position="161"/>
    </location>
</feature>
<feature type="region of interest" description="Disordered" evidence="1">
    <location>
        <begin position="1"/>
        <end position="23"/>
    </location>
</feature>
<organism evidence="3 4">
    <name type="scientific">Adineta steineri</name>
    <dbReference type="NCBI Taxonomy" id="433720"/>
    <lineage>
        <taxon>Eukaryota</taxon>
        <taxon>Metazoa</taxon>
        <taxon>Spiralia</taxon>
        <taxon>Gnathifera</taxon>
        <taxon>Rotifera</taxon>
        <taxon>Eurotatoria</taxon>
        <taxon>Bdelloidea</taxon>
        <taxon>Adinetida</taxon>
        <taxon>Adinetidae</taxon>
        <taxon>Adineta</taxon>
    </lineage>
</organism>
<evidence type="ECO:0000313" key="4">
    <source>
        <dbReference type="Proteomes" id="UP000663832"/>
    </source>
</evidence>
<evidence type="ECO:0000313" key="3">
    <source>
        <dbReference type="EMBL" id="CAF1133056.1"/>
    </source>
</evidence>
<dbReference type="Pfam" id="PF13676">
    <property type="entry name" value="TIR_2"/>
    <property type="match status" value="1"/>
</dbReference>
<comment type="caution">
    <text evidence="3">The sequence shown here is derived from an EMBL/GenBank/DDBJ whole genome shotgun (WGS) entry which is preliminary data.</text>
</comment>
<name>A0A814RGX7_9BILA</name>
<evidence type="ECO:0000259" key="2">
    <source>
        <dbReference type="Pfam" id="PF13676"/>
    </source>
</evidence>
<dbReference type="AlphaFoldDB" id="A0A814RGX7"/>
<dbReference type="GO" id="GO:0007165">
    <property type="term" value="P:signal transduction"/>
    <property type="evidence" value="ECO:0007669"/>
    <property type="project" value="InterPro"/>
</dbReference>